<comment type="subcellular location">
    <subcellularLocation>
        <location evidence="2">Cytoplasm</location>
    </subcellularLocation>
</comment>
<evidence type="ECO:0000256" key="2">
    <source>
        <dbReference type="PIRNR" id="PIRNR006276"/>
    </source>
</evidence>
<keyword evidence="5" id="KW-1185">Reference proteome</keyword>
<dbReference type="OrthoDB" id="9777884at2"/>
<dbReference type="InterPro" id="IPR006015">
    <property type="entry name" value="Universal_stress_UspA"/>
</dbReference>
<dbReference type="AlphaFoldDB" id="A0A430AZ92"/>
<dbReference type="PIRSF" id="PIRSF006276">
    <property type="entry name" value="UspA"/>
    <property type="match status" value="1"/>
</dbReference>
<dbReference type="PANTHER" id="PTHR46268">
    <property type="entry name" value="STRESS RESPONSE PROTEIN NHAX"/>
    <property type="match status" value="1"/>
</dbReference>
<comment type="caution">
    <text evidence="4">The sequence shown here is derived from an EMBL/GenBank/DDBJ whole genome shotgun (WGS) entry which is preliminary data.</text>
</comment>
<proteinExistence type="inferred from homology"/>
<dbReference type="EMBL" id="NGKC01000003">
    <property type="protein sequence ID" value="RSU13391.1"/>
    <property type="molecule type" value="Genomic_DNA"/>
</dbReference>
<dbReference type="InterPro" id="IPR006016">
    <property type="entry name" value="UspA"/>
</dbReference>
<gene>
    <name evidence="4" type="ORF">CBF27_04215</name>
</gene>
<dbReference type="SUPFAM" id="SSF52402">
    <property type="entry name" value="Adenine nucleotide alpha hydrolases-like"/>
    <property type="match status" value="1"/>
</dbReference>
<dbReference type="RefSeq" id="WP_126812701.1">
    <property type="nucleotide sequence ID" value="NZ_NGKC01000003.1"/>
</dbReference>
<reference evidence="4 5" key="1">
    <citation type="submission" date="2017-05" db="EMBL/GenBank/DDBJ databases">
        <title>Vagococcus spp. assemblies.</title>
        <authorList>
            <person name="Gulvik C.A."/>
        </authorList>
    </citation>
    <scope>NUCLEOTIDE SEQUENCE [LARGE SCALE GENOMIC DNA]</scope>
    <source>
        <strain evidence="4 5">LMG 24798</strain>
    </source>
</reference>
<dbReference type="CDD" id="cd00293">
    <property type="entry name" value="USP-like"/>
    <property type="match status" value="1"/>
</dbReference>
<evidence type="ECO:0000256" key="1">
    <source>
        <dbReference type="ARBA" id="ARBA00008791"/>
    </source>
</evidence>
<accession>A0A430AZ92</accession>
<protein>
    <recommendedName>
        <fullName evidence="2">Universal stress protein</fullName>
    </recommendedName>
</protein>
<evidence type="ECO:0000313" key="4">
    <source>
        <dbReference type="EMBL" id="RSU13391.1"/>
    </source>
</evidence>
<dbReference type="GO" id="GO:0005737">
    <property type="term" value="C:cytoplasm"/>
    <property type="evidence" value="ECO:0007669"/>
    <property type="project" value="UniProtKB-SubCell"/>
</dbReference>
<sequence>MAERYKQILVAYDGSEQAGDALEEAAVIAKHDNSKLVILYVFESDALLTSTNPAVLTALETHHQEEVEMLKKILQKKIERAALPETHTVKLLTVRGRAKHEILTTAQKENVDLIVMGATGTHAVERAFVGSTTAYVVNHAQCHVLVVR</sequence>
<organism evidence="4 5">
    <name type="scientific">Vagococcus acidifermentans</name>
    <dbReference type="NCBI Taxonomy" id="564710"/>
    <lineage>
        <taxon>Bacteria</taxon>
        <taxon>Bacillati</taxon>
        <taxon>Bacillota</taxon>
        <taxon>Bacilli</taxon>
        <taxon>Lactobacillales</taxon>
        <taxon>Enterococcaceae</taxon>
        <taxon>Vagococcus</taxon>
    </lineage>
</organism>
<dbReference type="InterPro" id="IPR014729">
    <property type="entry name" value="Rossmann-like_a/b/a_fold"/>
</dbReference>
<dbReference type="PANTHER" id="PTHR46268:SF6">
    <property type="entry name" value="UNIVERSAL STRESS PROTEIN UP12"/>
    <property type="match status" value="1"/>
</dbReference>
<evidence type="ECO:0000259" key="3">
    <source>
        <dbReference type="Pfam" id="PF00582"/>
    </source>
</evidence>
<dbReference type="Pfam" id="PF00582">
    <property type="entry name" value="Usp"/>
    <property type="match status" value="1"/>
</dbReference>
<dbReference type="PRINTS" id="PR01438">
    <property type="entry name" value="UNVRSLSTRESS"/>
</dbReference>
<comment type="similarity">
    <text evidence="1 2">Belongs to the universal stress protein A family.</text>
</comment>
<feature type="domain" description="UspA" evidence="3">
    <location>
        <begin position="5"/>
        <end position="148"/>
    </location>
</feature>
<name>A0A430AZ92_9ENTE</name>
<keyword evidence="2" id="KW-0963">Cytoplasm</keyword>
<dbReference type="Gene3D" id="3.40.50.620">
    <property type="entry name" value="HUPs"/>
    <property type="match status" value="1"/>
</dbReference>
<evidence type="ECO:0000313" key="5">
    <source>
        <dbReference type="Proteomes" id="UP000286773"/>
    </source>
</evidence>
<dbReference type="Proteomes" id="UP000286773">
    <property type="component" value="Unassembled WGS sequence"/>
</dbReference>